<dbReference type="RefSeq" id="WP_266493175.1">
    <property type="nucleotide sequence ID" value="NZ_CP108036.1"/>
</dbReference>
<dbReference type="PANTHER" id="PTHR22754">
    <property type="entry name" value="DISCO-INTERACTING PROTEIN 2 DIP2 -RELATED"/>
    <property type="match status" value="1"/>
</dbReference>
<gene>
    <name evidence="3" type="ORF">OHA91_08755</name>
</gene>
<comment type="similarity">
    <text evidence="1">Belongs to the ATP-dependent AMP-binding enzyme family.</text>
</comment>
<dbReference type="Gene3D" id="3.40.50.12780">
    <property type="entry name" value="N-terminal domain of ligase-like"/>
    <property type="match status" value="1"/>
</dbReference>
<dbReference type="Pfam" id="PF00501">
    <property type="entry name" value="AMP-binding"/>
    <property type="match status" value="1"/>
</dbReference>
<evidence type="ECO:0000313" key="4">
    <source>
        <dbReference type="Proteomes" id="UP001432312"/>
    </source>
</evidence>
<name>A0ABZ1Q7W8_9ACTN</name>
<dbReference type="SUPFAM" id="SSF56801">
    <property type="entry name" value="Acetyl-CoA synthetase-like"/>
    <property type="match status" value="1"/>
</dbReference>
<dbReference type="PANTHER" id="PTHR22754:SF32">
    <property type="entry name" value="DISCO-INTERACTING PROTEIN 2"/>
    <property type="match status" value="1"/>
</dbReference>
<evidence type="ECO:0000259" key="2">
    <source>
        <dbReference type="Pfam" id="PF00501"/>
    </source>
</evidence>
<evidence type="ECO:0000256" key="1">
    <source>
        <dbReference type="ARBA" id="ARBA00006432"/>
    </source>
</evidence>
<dbReference type="PROSITE" id="PS00455">
    <property type="entry name" value="AMP_BINDING"/>
    <property type="match status" value="1"/>
</dbReference>
<organism evidence="3 4">
    <name type="scientific">Streptomyces erythrochromogenes</name>
    <dbReference type="NCBI Taxonomy" id="285574"/>
    <lineage>
        <taxon>Bacteria</taxon>
        <taxon>Bacillati</taxon>
        <taxon>Actinomycetota</taxon>
        <taxon>Actinomycetes</taxon>
        <taxon>Kitasatosporales</taxon>
        <taxon>Streptomycetaceae</taxon>
        <taxon>Streptomyces</taxon>
    </lineage>
</organism>
<dbReference type="InterPro" id="IPR042099">
    <property type="entry name" value="ANL_N_sf"/>
</dbReference>
<dbReference type="Proteomes" id="UP001432312">
    <property type="component" value="Chromosome"/>
</dbReference>
<sequence length="224" mass="23458">MPAEPMHHETVVDAVRAHAARIPDHPLFTFLPDGEEAEPPLTFAMLDARARAVAASLHAAQVEPGSRALLPFQPGQDFVVALFGCLYAGVVAVPAYLPHPAQRARGLLRLAGIAEDAQPAAVLTTAGIRAAVETAARTIPDVQEAPWLAVDTIADGAGAGWSAPSPEPKSVAFLQYTSGSSGRPKGVMVTHGNLTHNTDLIRTSLGMDGSTVVVGWLPPITTWD</sequence>
<dbReference type="InterPro" id="IPR000873">
    <property type="entry name" value="AMP-dep_synth/lig_dom"/>
</dbReference>
<dbReference type="GeneID" id="95496118"/>
<proteinExistence type="inferred from homology"/>
<evidence type="ECO:0000313" key="3">
    <source>
        <dbReference type="EMBL" id="WUN78580.1"/>
    </source>
</evidence>
<dbReference type="InterPro" id="IPR020845">
    <property type="entry name" value="AMP-binding_CS"/>
</dbReference>
<feature type="domain" description="AMP-dependent synthetase/ligase" evidence="2">
    <location>
        <begin position="16"/>
        <end position="218"/>
    </location>
</feature>
<reference evidence="3" key="1">
    <citation type="submission" date="2022-10" db="EMBL/GenBank/DDBJ databases">
        <title>The complete genomes of actinobacterial strains from the NBC collection.</title>
        <authorList>
            <person name="Joergensen T.S."/>
            <person name="Alvarez Arevalo M."/>
            <person name="Sterndorff E.B."/>
            <person name="Faurdal D."/>
            <person name="Vuksanovic O."/>
            <person name="Mourched A.-S."/>
            <person name="Charusanti P."/>
            <person name="Shaw S."/>
            <person name="Blin K."/>
            <person name="Weber T."/>
        </authorList>
    </citation>
    <scope>NUCLEOTIDE SEQUENCE</scope>
    <source>
        <strain evidence="3">NBC_00303</strain>
    </source>
</reference>
<protein>
    <submittedName>
        <fullName evidence="3">AMP-binding protein</fullName>
    </submittedName>
</protein>
<dbReference type="EMBL" id="CP108036">
    <property type="protein sequence ID" value="WUN78580.1"/>
    <property type="molecule type" value="Genomic_DNA"/>
</dbReference>
<accession>A0ABZ1Q7W8</accession>
<keyword evidence="4" id="KW-1185">Reference proteome</keyword>